<dbReference type="GO" id="GO:0004497">
    <property type="term" value="F:monooxygenase activity"/>
    <property type="evidence" value="ECO:0007669"/>
    <property type="project" value="UniProtKB-KW"/>
</dbReference>
<evidence type="ECO:0000313" key="3">
    <source>
        <dbReference type="Proteomes" id="UP001521209"/>
    </source>
</evidence>
<dbReference type="InterPro" id="IPR011008">
    <property type="entry name" value="Dimeric_a/b-barrel"/>
</dbReference>
<dbReference type="Pfam" id="PF03992">
    <property type="entry name" value="ABM"/>
    <property type="match status" value="1"/>
</dbReference>
<accession>A0ABS9DVU6</accession>
<name>A0ABS9DVU6_9PROT</name>
<organism evidence="2 3">
    <name type="scientific">Acidiphilium iwatense</name>
    <dbReference type="NCBI Taxonomy" id="768198"/>
    <lineage>
        <taxon>Bacteria</taxon>
        <taxon>Pseudomonadati</taxon>
        <taxon>Pseudomonadota</taxon>
        <taxon>Alphaproteobacteria</taxon>
        <taxon>Acetobacterales</taxon>
        <taxon>Acidocellaceae</taxon>
        <taxon>Acidiphilium</taxon>
    </lineage>
</organism>
<gene>
    <name evidence="2" type="ORF">L2A60_09225</name>
</gene>
<keyword evidence="2" id="KW-0503">Monooxygenase</keyword>
<sequence length="96" mass="11088">MVTVIWDMRVTPEAADEGLAIIRKIWMDMRTMFAGYAGHRLFEDIDHCGHYVVVSDWVSREEADRVRDLYADAEPVRQLAPLLAEARMRIVLSELP</sequence>
<dbReference type="Gene3D" id="3.30.70.100">
    <property type="match status" value="1"/>
</dbReference>
<keyword evidence="2" id="KW-0560">Oxidoreductase</keyword>
<protein>
    <submittedName>
        <fullName evidence="2">Antibiotic biosynthesis monooxygenase</fullName>
    </submittedName>
</protein>
<keyword evidence="3" id="KW-1185">Reference proteome</keyword>
<evidence type="ECO:0000259" key="1">
    <source>
        <dbReference type="Pfam" id="PF03992"/>
    </source>
</evidence>
<dbReference type="EMBL" id="JAKGBZ010000014">
    <property type="protein sequence ID" value="MCF3946860.1"/>
    <property type="molecule type" value="Genomic_DNA"/>
</dbReference>
<proteinExistence type="predicted"/>
<dbReference type="RefSeq" id="WP_235704091.1">
    <property type="nucleotide sequence ID" value="NZ_JAKGBZ010000014.1"/>
</dbReference>
<reference evidence="2 3" key="1">
    <citation type="submission" date="2022-01" db="EMBL/GenBank/DDBJ databases">
        <authorList>
            <person name="Won M."/>
            <person name="Kim S.-J."/>
            <person name="Kwon S.-W."/>
        </authorList>
    </citation>
    <scope>NUCLEOTIDE SEQUENCE [LARGE SCALE GENOMIC DNA]</scope>
    <source>
        <strain evidence="2 3">KCTC 23505</strain>
    </source>
</reference>
<dbReference type="SUPFAM" id="SSF54909">
    <property type="entry name" value="Dimeric alpha+beta barrel"/>
    <property type="match status" value="1"/>
</dbReference>
<dbReference type="Proteomes" id="UP001521209">
    <property type="component" value="Unassembled WGS sequence"/>
</dbReference>
<evidence type="ECO:0000313" key="2">
    <source>
        <dbReference type="EMBL" id="MCF3946860.1"/>
    </source>
</evidence>
<comment type="caution">
    <text evidence="2">The sequence shown here is derived from an EMBL/GenBank/DDBJ whole genome shotgun (WGS) entry which is preliminary data.</text>
</comment>
<dbReference type="InterPro" id="IPR007138">
    <property type="entry name" value="ABM_dom"/>
</dbReference>
<feature type="domain" description="ABM" evidence="1">
    <location>
        <begin position="1"/>
        <end position="65"/>
    </location>
</feature>